<protein>
    <submittedName>
        <fullName evidence="2">Uncharacterized protein</fullName>
    </submittedName>
</protein>
<evidence type="ECO:0000313" key="3">
    <source>
        <dbReference type="Proteomes" id="UP000001422"/>
    </source>
</evidence>
<dbReference type="RefSeq" id="WP_011127738.1">
    <property type="nucleotide sequence ID" value="NC_005070.1"/>
</dbReference>
<dbReference type="Proteomes" id="UP000001422">
    <property type="component" value="Chromosome"/>
</dbReference>
<dbReference type="EMBL" id="BX569691">
    <property type="protein sequence ID" value="CAE07388.1"/>
    <property type="molecule type" value="Genomic_DNA"/>
</dbReference>
<dbReference type="AlphaFoldDB" id="Q7U7V7"/>
<dbReference type="HOGENOM" id="CLU_1703370_0_0_3"/>
<dbReference type="STRING" id="84588.SYNW0873"/>
<reference evidence="2 3" key="1">
    <citation type="journal article" date="2003" name="Nature">
        <title>The genome of a motile marine Synechococcus.</title>
        <authorList>
            <person name="Palenik B."/>
            <person name="Brahamsha B."/>
            <person name="Larimer F."/>
            <person name="Land M."/>
            <person name="Hauser L."/>
            <person name="Chain P."/>
            <person name="Lamerdin J."/>
            <person name="Regala W."/>
            <person name="Allen E.A."/>
            <person name="McCarren J."/>
            <person name="Paulsen I."/>
            <person name="Dufresne A."/>
            <person name="Partensky F."/>
            <person name="Webb E."/>
            <person name="Waterbury J."/>
        </authorList>
    </citation>
    <scope>NUCLEOTIDE SEQUENCE [LARGE SCALE GENOMIC DNA]</scope>
    <source>
        <strain evidence="2 3">WH8102</strain>
    </source>
</reference>
<name>Q7U7V7_PARMW</name>
<sequence>MWLKPDVLERLDSYCLFYGVGRGRAIGHLLQGALPDPSWLPQRPVFLEEPSDGTEACTGTPAETTPEADPSITSAAERPMPLFQAGDLISNNSGRRHGVIAEEPCLWAEPVLLPNGEQRHGHWTYAVAWDGQMGLTIRYAEDLLHSQEQDRQVG</sequence>
<evidence type="ECO:0000313" key="2">
    <source>
        <dbReference type="EMBL" id="CAE07388.1"/>
    </source>
</evidence>
<proteinExistence type="predicted"/>
<accession>Q7U7V7</accession>
<dbReference type="KEGG" id="syw:SYNW0873"/>
<dbReference type="eggNOG" id="ENOG5030T75">
    <property type="taxonomic scope" value="Bacteria"/>
</dbReference>
<keyword evidence="3" id="KW-1185">Reference proteome</keyword>
<feature type="region of interest" description="Disordered" evidence="1">
    <location>
        <begin position="49"/>
        <end position="77"/>
    </location>
</feature>
<organism evidence="2 3">
    <name type="scientific">Parasynechococcus marenigrum (strain WH8102)</name>
    <dbReference type="NCBI Taxonomy" id="84588"/>
    <lineage>
        <taxon>Bacteria</taxon>
        <taxon>Bacillati</taxon>
        <taxon>Cyanobacteriota</taxon>
        <taxon>Cyanophyceae</taxon>
        <taxon>Synechococcales</taxon>
        <taxon>Prochlorococcaceae</taxon>
        <taxon>Parasynechococcus</taxon>
        <taxon>Parasynechococcus marenigrum</taxon>
    </lineage>
</organism>
<evidence type="ECO:0000256" key="1">
    <source>
        <dbReference type="SAM" id="MobiDB-lite"/>
    </source>
</evidence>
<gene>
    <name evidence="2" type="ordered locus">SYNW0873</name>
</gene>